<name>A0A350P177_9ALTE</name>
<accession>A0A350P177</accession>
<organism evidence="1 2">
    <name type="scientific">Alteromonas australica</name>
    <dbReference type="NCBI Taxonomy" id="589873"/>
    <lineage>
        <taxon>Bacteria</taxon>
        <taxon>Pseudomonadati</taxon>
        <taxon>Pseudomonadota</taxon>
        <taxon>Gammaproteobacteria</taxon>
        <taxon>Alteromonadales</taxon>
        <taxon>Alteromonadaceae</taxon>
        <taxon>Alteromonas/Salinimonas group</taxon>
        <taxon>Alteromonas</taxon>
    </lineage>
</organism>
<sequence length="91" mass="10828">MTEQFNIRLSDQWYIDKLNDLSDRTGMTRIRVARELLMAAIERCYPKEQPVTEPGHENLMDIYNDGSFRFTQYECSLHPGPEGFYDTRNYQ</sequence>
<evidence type="ECO:0000313" key="1">
    <source>
        <dbReference type="EMBL" id="HAW75044.1"/>
    </source>
</evidence>
<dbReference type="Proteomes" id="UP000263517">
    <property type="component" value="Unassembled WGS sequence"/>
</dbReference>
<reference evidence="1 2" key="1">
    <citation type="journal article" date="2018" name="Nat. Biotechnol.">
        <title>A standardized bacterial taxonomy based on genome phylogeny substantially revises the tree of life.</title>
        <authorList>
            <person name="Parks D.H."/>
            <person name="Chuvochina M."/>
            <person name="Waite D.W."/>
            <person name="Rinke C."/>
            <person name="Skarshewski A."/>
            <person name="Chaumeil P.A."/>
            <person name="Hugenholtz P."/>
        </authorList>
    </citation>
    <scope>NUCLEOTIDE SEQUENCE [LARGE SCALE GENOMIC DNA]</scope>
    <source>
        <strain evidence="1">UBA11978</strain>
    </source>
</reference>
<comment type="caution">
    <text evidence="1">The sequence shown here is derived from an EMBL/GenBank/DDBJ whole genome shotgun (WGS) entry which is preliminary data.</text>
</comment>
<evidence type="ECO:0000313" key="2">
    <source>
        <dbReference type="Proteomes" id="UP000263517"/>
    </source>
</evidence>
<dbReference type="AlphaFoldDB" id="A0A350P177"/>
<proteinExistence type="predicted"/>
<dbReference type="EMBL" id="DNAN01000166">
    <property type="protein sequence ID" value="HAW75044.1"/>
    <property type="molecule type" value="Genomic_DNA"/>
</dbReference>
<protein>
    <submittedName>
        <fullName evidence="1">Uncharacterized protein</fullName>
    </submittedName>
</protein>
<gene>
    <name evidence="1" type="ORF">DCW74_04820</name>
</gene>